<dbReference type="GO" id="GO:0016887">
    <property type="term" value="F:ATP hydrolysis activity"/>
    <property type="evidence" value="ECO:0007669"/>
    <property type="project" value="InterPro"/>
</dbReference>
<dbReference type="PIRSF" id="PIRSF002849">
    <property type="entry name" value="AAA_ATPase_chaperone_MoxR_prd"/>
    <property type="match status" value="1"/>
</dbReference>
<feature type="domain" description="ATPase AAA-3" evidence="1">
    <location>
        <begin position="39"/>
        <end position="168"/>
    </location>
</feature>
<dbReference type="Proteomes" id="UP001329915">
    <property type="component" value="Chromosome"/>
</dbReference>
<reference evidence="3 4" key="1">
    <citation type="submission" date="2023-04" db="EMBL/GenBank/DDBJ databases">
        <authorList>
            <person name="Hsu D."/>
        </authorList>
    </citation>
    <scope>NUCLEOTIDE SEQUENCE [LARGE SCALE GENOMIC DNA]</scope>
    <source>
        <strain evidence="3 4">MK1</strain>
    </source>
</reference>
<keyword evidence="4" id="KW-1185">Reference proteome</keyword>
<proteinExistence type="predicted"/>
<evidence type="ECO:0000313" key="4">
    <source>
        <dbReference type="Proteomes" id="UP001329915"/>
    </source>
</evidence>
<organism evidence="3 4">
    <name type="scientific">Metallumcola ferriviriculae</name>
    <dbReference type="NCBI Taxonomy" id="3039180"/>
    <lineage>
        <taxon>Bacteria</taxon>
        <taxon>Bacillati</taxon>
        <taxon>Bacillota</taxon>
        <taxon>Clostridia</taxon>
        <taxon>Neomoorellales</taxon>
        <taxon>Desulfitibacteraceae</taxon>
        <taxon>Metallumcola</taxon>
    </lineage>
</organism>
<accession>A0AAU0UQV7</accession>
<gene>
    <name evidence="3" type="ORF">MFMK1_003364</name>
</gene>
<dbReference type="Pfam" id="PF07726">
    <property type="entry name" value="AAA_3"/>
    <property type="match status" value="1"/>
</dbReference>
<feature type="domain" description="ChlI/MoxR AAA lid" evidence="2">
    <location>
        <begin position="231"/>
        <end position="286"/>
    </location>
</feature>
<dbReference type="InterPro" id="IPR050764">
    <property type="entry name" value="CbbQ/NirQ/NorQ/GpvN"/>
</dbReference>
<evidence type="ECO:0000259" key="2">
    <source>
        <dbReference type="Pfam" id="PF17863"/>
    </source>
</evidence>
<protein>
    <submittedName>
        <fullName evidence="3">MoxR family ATPase</fullName>
    </submittedName>
</protein>
<dbReference type="InterPro" id="IPR041628">
    <property type="entry name" value="ChlI/MoxR_AAA_lid"/>
</dbReference>
<dbReference type="Gene3D" id="1.10.8.80">
    <property type="entry name" value="Magnesium chelatase subunit I, C-Terminal domain"/>
    <property type="match status" value="1"/>
</dbReference>
<name>A0AAU0UQV7_9FIRM</name>
<dbReference type="PANTHER" id="PTHR42759">
    <property type="entry name" value="MOXR FAMILY PROTEIN"/>
    <property type="match status" value="1"/>
</dbReference>
<dbReference type="EMBL" id="CP121694">
    <property type="protein sequence ID" value="WRO23502.1"/>
    <property type="molecule type" value="Genomic_DNA"/>
</dbReference>
<dbReference type="PANTHER" id="PTHR42759:SF5">
    <property type="entry name" value="METHANOL DEHYDROGENASE REGULATOR"/>
    <property type="match status" value="1"/>
</dbReference>
<sequence>MDNELHTKLEAVLKNINKVLVGRNDAAKMVLAAVVARGHVLLEDKPGVGKTMLAKALSRSIGCKFSRIQFNADILPGDITGVDIYTQEGEFKFVPGPIMSNLVLVDEINRGNPRAQSGLLEAMEEKQVTVGEESYQLNEPFCVIATQNPLDLAGTFPLAEGLLDRFMVTVSLGYPDISQELNMLDLWQGSNPLDEVEQVIDAKEVIAAQEAVTKIYVEQSVKEYMVKLVQKLRHDNQLRVGLSPRATLDVYQLSRAWALLHGRSYTLPDDVKAVASEALSHRLFLKDELAFGGVQAKYLVEEALTLITVPVVG</sequence>
<dbReference type="SUPFAM" id="SSF52540">
    <property type="entry name" value="P-loop containing nucleoside triphosphate hydrolases"/>
    <property type="match status" value="1"/>
</dbReference>
<dbReference type="RefSeq" id="WP_366922884.1">
    <property type="nucleotide sequence ID" value="NZ_CP121694.1"/>
</dbReference>
<evidence type="ECO:0000313" key="3">
    <source>
        <dbReference type="EMBL" id="WRO23502.1"/>
    </source>
</evidence>
<dbReference type="InterPro" id="IPR027417">
    <property type="entry name" value="P-loop_NTPase"/>
</dbReference>
<dbReference type="GO" id="GO:0005524">
    <property type="term" value="F:ATP binding"/>
    <property type="evidence" value="ECO:0007669"/>
    <property type="project" value="InterPro"/>
</dbReference>
<dbReference type="AlphaFoldDB" id="A0AAU0UQV7"/>
<dbReference type="CDD" id="cd00009">
    <property type="entry name" value="AAA"/>
    <property type="match status" value="1"/>
</dbReference>
<evidence type="ECO:0000259" key="1">
    <source>
        <dbReference type="Pfam" id="PF07726"/>
    </source>
</evidence>
<dbReference type="Pfam" id="PF17863">
    <property type="entry name" value="AAA_lid_2"/>
    <property type="match status" value="1"/>
</dbReference>
<dbReference type="InterPro" id="IPR011703">
    <property type="entry name" value="ATPase_AAA-3"/>
</dbReference>
<dbReference type="Gene3D" id="3.40.50.300">
    <property type="entry name" value="P-loop containing nucleotide triphosphate hydrolases"/>
    <property type="match status" value="1"/>
</dbReference>
<dbReference type="KEGG" id="dbc:MFMK1_003364"/>